<organism evidence="2 3">
    <name type="scientific">Stylosanthes scabra</name>
    <dbReference type="NCBI Taxonomy" id="79078"/>
    <lineage>
        <taxon>Eukaryota</taxon>
        <taxon>Viridiplantae</taxon>
        <taxon>Streptophyta</taxon>
        <taxon>Embryophyta</taxon>
        <taxon>Tracheophyta</taxon>
        <taxon>Spermatophyta</taxon>
        <taxon>Magnoliopsida</taxon>
        <taxon>eudicotyledons</taxon>
        <taxon>Gunneridae</taxon>
        <taxon>Pentapetalae</taxon>
        <taxon>rosids</taxon>
        <taxon>fabids</taxon>
        <taxon>Fabales</taxon>
        <taxon>Fabaceae</taxon>
        <taxon>Papilionoideae</taxon>
        <taxon>50 kb inversion clade</taxon>
        <taxon>dalbergioids sensu lato</taxon>
        <taxon>Dalbergieae</taxon>
        <taxon>Pterocarpus clade</taxon>
        <taxon>Stylosanthes</taxon>
    </lineage>
</organism>
<evidence type="ECO:0000313" key="3">
    <source>
        <dbReference type="Proteomes" id="UP001341840"/>
    </source>
</evidence>
<feature type="compositionally biased region" description="Basic and acidic residues" evidence="1">
    <location>
        <begin position="1"/>
        <end position="11"/>
    </location>
</feature>
<evidence type="ECO:0000256" key="1">
    <source>
        <dbReference type="SAM" id="MobiDB-lite"/>
    </source>
</evidence>
<dbReference type="EMBL" id="JASCZI010151290">
    <property type="protein sequence ID" value="MED6171742.1"/>
    <property type="molecule type" value="Genomic_DNA"/>
</dbReference>
<feature type="region of interest" description="Disordered" evidence="1">
    <location>
        <begin position="1"/>
        <end position="55"/>
    </location>
</feature>
<feature type="compositionally biased region" description="Basic and acidic residues" evidence="1">
    <location>
        <begin position="18"/>
        <end position="28"/>
    </location>
</feature>
<feature type="region of interest" description="Disordered" evidence="1">
    <location>
        <begin position="80"/>
        <end position="111"/>
    </location>
</feature>
<sequence>MCEGDETKIEETYGLDGVKSEGSKGRELVEEEEEEDPEEDPEGSQPMDTSAESDFLKFLMGDTNPTYSLSSSRLTIESQVSNPSFGYPMSSANLQSGTLSGTWSSFHVPSQ</sequence>
<feature type="compositionally biased region" description="Acidic residues" evidence="1">
    <location>
        <begin position="29"/>
        <end position="42"/>
    </location>
</feature>
<reference evidence="2 3" key="1">
    <citation type="journal article" date="2023" name="Plants (Basel)">
        <title>Bridging the Gap: Combining Genomics and Transcriptomics Approaches to Understand Stylosanthes scabra, an Orphan Legume from the Brazilian Caatinga.</title>
        <authorList>
            <person name="Ferreira-Neto J.R.C."/>
            <person name="da Silva M.D."/>
            <person name="Binneck E."/>
            <person name="de Melo N.F."/>
            <person name="da Silva R.H."/>
            <person name="de Melo A.L.T.M."/>
            <person name="Pandolfi V."/>
            <person name="Bustamante F.O."/>
            <person name="Brasileiro-Vidal A.C."/>
            <person name="Benko-Iseppon A.M."/>
        </authorList>
    </citation>
    <scope>NUCLEOTIDE SEQUENCE [LARGE SCALE GENOMIC DNA]</scope>
    <source>
        <tissue evidence="2">Leaves</tissue>
    </source>
</reference>
<protein>
    <submittedName>
        <fullName evidence="2">Uncharacterized protein</fullName>
    </submittedName>
</protein>
<name>A0ABU6VE46_9FABA</name>
<dbReference type="Proteomes" id="UP001341840">
    <property type="component" value="Unassembled WGS sequence"/>
</dbReference>
<comment type="caution">
    <text evidence="2">The sequence shown here is derived from an EMBL/GenBank/DDBJ whole genome shotgun (WGS) entry which is preliminary data.</text>
</comment>
<accession>A0ABU6VE46</accession>
<keyword evidence="3" id="KW-1185">Reference proteome</keyword>
<gene>
    <name evidence="2" type="ORF">PIB30_043621</name>
</gene>
<evidence type="ECO:0000313" key="2">
    <source>
        <dbReference type="EMBL" id="MED6171742.1"/>
    </source>
</evidence>
<proteinExistence type="predicted"/>